<evidence type="ECO:0000313" key="2">
    <source>
        <dbReference type="EMBL" id="ELT90169.1"/>
    </source>
</evidence>
<feature type="chain" id="PRO_5008786760" evidence="1">
    <location>
        <begin position="23"/>
        <end position="166"/>
    </location>
</feature>
<proteinExistence type="predicted"/>
<reference evidence="4" key="1">
    <citation type="submission" date="2012-12" db="EMBL/GenBank/DDBJ databases">
        <authorList>
            <person name="Hellsten U."/>
            <person name="Grimwood J."/>
            <person name="Chapman J.A."/>
            <person name="Shapiro H."/>
            <person name="Aerts A."/>
            <person name="Otillar R.P."/>
            <person name="Terry A.Y."/>
            <person name="Boore J.L."/>
            <person name="Simakov O."/>
            <person name="Marletaz F."/>
            <person name="Cho S.-J."/>
            <person name="Edsinger-Gonzales E."/>
            <person name="Havlak P."/>
            <person name="Kuo D.-H."/>
            <person name="Larsson T."/>
            <person name="Lv J."/>
            <person name="Arendt D."/>
            <person name="Savage R."/>
            <person name="Osoegawa K."/>
            <person name="de Jong P."/>
            <person name="Lindberg D.R."/>
            <person name="Seaver E.C."/>
            <person name="Weisblat D.A."/>
            <person name="Putnam N.H."/>
            <person name="Grigoriev I.V."/>
            <person name="Rokhsar D.S."/>
        </authorList>
    </citation>
    <scope>NUCLEOTIDE SEQUENCE</scope>
    <source>
        <strain evidence="4">I ESC-2004</strain>
    </source>
</reference>
<name>R7T8Z1_CAPTE</name>
<keyword evidence="4" id="KW-1185">Reference proteome</keyword>
<sequence length="166" mass="19392">MKATLFCSALLVLCLCQVGNNSYRMEIRNIRRYRFILSQKTGHGMRDYDHLYESYDAPPEKIWFTAKRIYDTFYMIMGKGSAYARHTLFTSMEVPSREFVITGVKKNTEDIEAWFRLKTQSGHIYVRSEISVRFNSNKSQYLVFDKPRLPRSPAFTLGGEEIPFGT</sequence>
<feature type="signal peptide" evidence="1">
    <location>
        <begin position="1"/>
        <end position="22"/>
    </location>
</feature>
<evidence type="ECO:0000313" key="3">
    <source>
        <dbReference type="EnsemblMetazoa" id="CapteP201181"/>
    </source>
</evidence>
<accession>R7T8Z1</accession>
<gene>
    <name evidence="2" type="ORF">CAPTEDRAFT_201181</name>
</gene>
<evidence type="ECO:0000256" key="1">
    <source>
        <dbReference type="SAM" id="SignalP"/>
    </source>
</evidence>
<dbReference type="Proteomes" id="UP000014760">
    <property type="component" value="Unassembled WGS sequence"/>
</dbReference>
<reference evidence="3" key="3">
    <citation type="submission" date="2015-06" db="UniProtKB">
        <authorList>
            <consortium name="EnsemblMetazoa"/>
        </authorList>
    </citation>
    <scope>IDENTIFICATION</scope>
</reference>
<dbReference type="EnsemblMetazoa" id="CapteT201181">
    <property type="protein sequence ID" value="CapteP201181"/>
    <property type="gene ID" value="CapteG201181"/>
</dbReference>
<dbReference type="HOGENOM" id="CLU_1604319_0_0_1"/>
<organism evidence="2">
    <name type="scientific">Capitella teleta</name>
    <name type="common">Polychaete worm</name>
    <dbReference type="NCBI Taxonomy" id="283909"/>
    <lineage>
        <taxon>Eukaryota</taxon>
        <taxon>Metazoa</taxon>
        <taxon>Spiralia</taxon>
        <taxon>Lophotrochozoa</taxon>
        <taxon>Annelida</taxon>
        <taxon>Polychaeta</taxon>
        <taxon>Sedentaria</taxon>
        <taxon>Scolecida</taxon>
        <taxon>Capitellidae</taxon>
        <taxon>Capitella</taxon>
    </lineage>
</organism>
<protein>
    <submittedName>
        <fullName evidence="2 3">Uncharacterized protein</fullName>
    </submittedName>
</protein>
<keyword evidence="1" id="KW-0732">Signal</keyword>
<reference evidence="2 4" key="2">
    <citation type="journal article" date="2013" name="Nature">
        <title>Insights into bilaterian evolution from three spiralian genomes.</title>
        <authorList>
            <person name="Simakov O."/>
            <person name="Marletaz F."/>
            <person name="Cho S.J."/>
            <person name="Edsinger-Gonzales E."/>
            <person name="Havlak P."/>
            <person name="Hellsten U."/>
            <person name="Kuo D.H."/>
            <person name="Larsson T."/>
            <person name="Lv J."/>
            <person name="Arendt D."/>
            <person name="Savage R."/>
            <person name="Osoegawa K."/>
            <person name="de Jong P."/>
            <person name="Grimwood J."/>
            <person name="Chapman J.A."/>
            <person name="Shapiro H."/>
            <person name="Aerts A."/>
            <person name="Otillar R.P."/>
            <person name="Terry A.Y."/>
            <person name="Boore J.L."/>
            <person name="Grigoriev I.V."/>
            <person name="Lindberg D.R."/>
            <person name="Seaver E.C."/>
            <person name="Weisblat D.A."/>
            <person name="Putnam N.H."/>
            <person name="Rokhsar D.S."/>
        </authorList>
    </citation>
    <scope>NUCLEOTIDE SEQUENCE</scope>
    <source>
        <strain evidence="2 4">I ESC-2004</strain>
    </source>
</reference>
<evidence type="ECO:0000313" key="4">
    <source>
        <dbReference type="Proteomes" id="UP000014760"/>
    </source>
</evidence>
<dbReference type="AlphaFoldDB" id="R7T8Z1"/>
<dbReference type="EMBL" id="AMQN01014525">
    <property type="status" value="NOT_ANNOTATED_CDS"/>
    <property type="molecule type" value="Genomic_DNA"/>
</dbReference>
<dbReference type="EMBL" id="KB311039">
    <property type="protein sequence ID" value="ELT90169.1"/>
    <property type="molecule type" value="Genomic_DNA"/>
</dbReference>